<protein>
    <submittedName>
        <fullName evidence="2">Alpha-amylase</fullName>
    </submittedName>
</protein>
<dbReference type="Proteomes" id="UP000641954">
    <property type="component" value="Unassembled WGS sequence"/>
</dbReference>
<dbReference type="RefSeq" id="WP_190878968.1">
    <property type="nucleotide sequence ID" value="NZ_JACJSK010000020.1"/>
</dbReference>
<dbReference type="InterPro" id="IPR006047">
    <property type="entry name" value="GH13_cat_dom"/>
</dbReference>
<name>A0ABR8EE93_9CYAN</name>
<dbReference type="SUPFAM" id="SSF51445">
    <property type="entry name" value="(Trans)glycosidases"/>
    <property type="match status" value="1"/>
</dbReference>
<feature type="domain" description="Glycosyl hydrolase family 13 catalytic" evidence="1">
    <location>
        <begin position="41"/>
        <end position="484"/>
    </location>
</feature>
<sequence>MIFIEQNLSQKRPDSLKDFSLPRRESYFPSSADWRNEVLYFLLPDRFSDGKENTRPLLNRKALHLARPSLPGGQPWRFDKWAESGGDRWQGGTIKGLESKLDYLNQLGVTTIWVGPIFQQRGHLNTYHGYGIQDFLDVDPRFGTRQDLVSLVNQAHKKGLRIILDIIFNHSGCNWIYAPGTPGGVWEPPYTRGWYEFGSWLGDEGQPIPGAPQTGAEGVWPSEFQDPDCYTRAGKGDLGRGDPDDSNAEFRRSDFMNLRDFQLDYPHLLENLARCYKYWIALTDCDGFRIDTLKHVTYDQARNFCGTIKEFAANLGKSDFFLVGEIAGGDYNEDRYLDVVGQNLNAALDIGEMRGNLNLVAKGLIEPKAYFNGFAWDAVMGSHRNLGRRHISILDDHDHVFGEKIRFSSEAASEHQIIAGVALQLFTLGIPCIYAGTEQALAGPEPSERKWLPDWKKSDRYLREAMFGPEHPRQSGVAGVEAFDENLPGFGPFGTAGAHCFDPHHPAYIRIAAMAAIRKEFPVLRLGRQYLRPIAIPFLHLPFGDRGRSGEIIAWSRILDDEEAVCVLNSHGTGDRGARVLVDANLTPVGSSMTVILNTAEVATPGYAGPHKVGSTVAVRRQDGIAYIEIQPIPASEFLILTNHPES</sequence>
<organism evidence="2 3">
    <name type="scientific">Planktothricoides raciborskii FACHB-1370</name>
    <dbReference type="NCBI Taxonomy" id="2949576"/>
    <lineage>
        <taxon>Bacteria</taxon>
        <taxon>Bacillati</taxon>
        <taxon>Cyanobacteriota</taxon>
        <taxon>Cyanophyceae</taxon>
        <taxon>Oscillatoriophycideae</taxon>
        <taxon>Oscillatoriales</taxon>
        <taxon>Oscillatoriaceae</taxon>
        <taxon>Planktothricoides</taxon>
    </lineage>
</organism>
<dbReference type="Gene3D" id="3.20.20.80">
    <property type="entry name" value="Glycosidases"/>
    <property type="match status" value="1"/>
</dbReference>
<dbReference type="CDD" id="cd11352">
    <property type="entry name" value="AmyAc_5"/>
    <property type="match status" value="1"/>
</dbReference>
<dbReference type="SMART" id="SM00642">
    <property type="entry name" value="Aamy"/>
    <property type="match status" value="1"/>
</dbReference>
<dbReference type="PANTHER" id="PTHR10357:SF209">
    <property type="entry name" value="PERIPLASMIC ALPHA-AMYLASE"/>
    <property type="match status" value="1"/>
</dbReference>
<gene>
    <name evidence="2" type="ORF">H6G72_15200</name>
</gene>
<evidence type="ECO:0000313" key="3">
    <source>
        <dbReference type="Proteomes" id="UP000641954"/>
    </source>
</evidence>
<evidence type="ECO:0000313" key="2">
    <source>
        <dbReference type="EMBL" id="MBD2545156.1"/>
    </source>
</evidence>
<comment type="caution">
    <text evidence="2">The sequence shown here is derived from an EMBL/GenBank/DDBJ whole genome shotgun (WGS) entry which is preliminary data.</text>
</comment>
<keyword evidence="3" id="KW-1185">Reference proteome</keyword>
<accession>A0ABR8EE93</accession>
<dbReference type="InterPro" id="IPR017853">
    <property type="entry name" value="GH"/>
</dbReference>
<dbReference type="PANTHER" id="PTHR10357">
    <property type="entry name" value="ALPHA-AMYLASE FAMILY MEMBER"/>
    <property type="match status" value="1"/>
</dbReference>
<reference evidence="2 3" key="1">
    <citation type="journal article" date="2020" name="ISME J.">
        <title>Comparative genomics reveals insights into cyanobacterial evolution and habitat adaptation.</title>
        <authorList>
            <person name="Chen M.Y."/>
            <person name="Teng W.K."/>
            <person name="Zhao L."/>
            <person name="Hu C.X."/>
            <person name="Zhou Y.K."/>
            <person name="Han B.P."/>
            <person name="Song L.R."/>
            <person name="Shu W.S."/>
        </authorList>
    </citation>
    <scope>NUCLEOTIDE SEQUENCE [LARGE SCALE GENOMIC DNA]</scope>
    <source>
        <strain evidence="2 3">FACHB-1370</strain>
    </source>
</reference>
<dbReference type="Pfam" id="PF00128">
    <property type="entry name" value="Alpha-amylase"/>
    <property type="match status" value="1"/>
</dbReference>
<dbReference type="EMBL" id="JACJSK010000020">
    <property type="protein sequence ID" value="MBD2545156.1"/>
    <property type="molecule type" value="Genomic_DNA"/>
</dbReference>
<proteinExistence type="predicted"/>
<evidence type="ECO:0000259" key="1">
    <source>
        <dbReference type="SMART" id="SM00642"/>
    </source>
</evidence>